<evidence type="ECO:0000256" key="4">
    <source>
        <dbReference type="ARBA" id="ARBA00023125"/>
    </source>
</evidence>
<dbReference type="GO" id="GO:0003677">
    <property type="term" value="F:DNA binding"/>
    <property type="evidence" value="ECO:0007669"/>
    <property type="project" value="UniProtKB-KW"/>
</dbReference>
<dbReference type="AlphaFoldDB" id="A0A1U7CMB1"/>
<dbReference type="Pfam" id="PF08281">
    <property type="entry name" value="Sigma70_r4_2"/>
    <property type="match status" value="1"/>
</dbReference>
<dbReference type="Gene3D" id="1.10.10.10">
    <property type="entry name" value="Winged helix-like DNA-binding domain superfamily/Winged helix DNA-binding domain"/>
    <property type="match status" value="1"/>
</dbReference>
<dbReference type="InterPro" id="IPR014284">
    <property type="entry name" value="RNA_pol_sigma-70_dom"/>
</dbReference>
<evidence type="ECO:0000256" key="3">
    <source>
        <dbReference type="ARBA" id="ARBA00023082"/>
    </source>
</evidence>
<dbReference type="GO" id="GO:0006352">
    <property type="term" value="P:DNA-templated transcription initiation"/>
    <property type="evidence" value="ECO:0007669"/>
    <property type="project" value="InterPro"/>
</dbReference>
<dbReference type="OrthoDB" id="291047at2"/>
<dbReference type="InterPro" id="IPR013249">
    <property type="entry name" value="RNA_pol_sigma70_r4_t2"/>
</dbReference>
<dbReference type="InterPro" id="IPR013325">
    <property type="entry name" value="RNA_pol_sigma_r2"/>
</dbReference>
<comment type="similarity">
    <text evidence="1">Belongs to the sigma-70 factor family. ECF subfamily.</text>
</comment>
<keyword evidence="2" id="KW-0805">Transcription regulation</keyword>
<evidence type="ECO:0000313" key="8">
    <source>
        <dbReference type="EMBL" id="APW60075.1"/>
    </source>
</evidence>
<dbReference type="InterPro" id="IPR039425">
    <property type="entry name" value="RNA_pol_sigma-70-like"/>
</dbReference>
<evidence type="ECO:0000313" key="9">
    <source>
        <dbReference type="Proteomes" id="UP000186309"/>
    </source>
</evidence>
<keyword evidence="9" id="KW-1185">Reference proteome</keyword>
<dbReference type="SUPFAM" id="SSF88659">
    <property type="entry name" value="Sigma3 and sigma4 domains of RNA polymerase sigma factors"/>
    <property type="match status" value="1"/>
</dbReference>
<organism evidence="8 9">
    <name type="scientific">Paludisphaera borealis</name>
    <dbReference type="NCBI Taxonomy" id="1387353"/>
    <lineage>
        <taxon>Bacteria</taxon>
        <taxon>Pseudomonadati</taxon>
        <taxon>Planctomycetota</taxon>
        <taxon>Planctomycetia</taxon>
        <taxon>Isosphaerales</taxon>
        <taxon>Isosphaeraceae</taxon>
        <taxon>Paludisphaera</taxon>
    </lineage>
</organism>
<evidence type="ECO:0000256" key="5">
    <source>
        <dbReference type="ARBA" id="ARBA00023163"/>
    </source>
</evidence>
<dbReference type="InterPro" id="IPR007627">
    <property type="entry name" value="RNA_pol_sigma70_r2"/>
</dbReference>
<protein>
    <submittedName>
        <fullName evidence="8">ECF RNA polymerase sigma factor SigW</fullName>
    </submittedName>
</protein>
<dbReference type="SUPFAM" id="SSF88946">
    <property type="entry name" value="Sigma2 domain of RNA polymerase sigma factors"/>
    <property type="match status" value="1"/>
</dbReference>
<dbReference type="NCBIfam" id="TIGR02937">
    <property type="entry name" value="sigma70-ECF"/>
    <property type="match status" value="1"/>
</dbReference>
<dbReference type="KEGG" id="pbor:BSF38_01537"/>
<dbReference type="GO" id="GO:0016987">
    <property type="term" value="F:sigma factor activity"/>
    <property type="evidence" value="ECO:0007669"/>
    <property type="project" value="UniProtKB-KW"/>
</dbReference>
<dbReference type="STRING" id="1387353.BSF38_01537"/>
<keyword evidence="5" id="KW-0804">Transcription</keyword>
<evidence type="ECO:0000256" key="2">
    <source>
        <dbReference type="ARBA" id="ARBA00023015"/>
    </source>
</evidence>
<dbReference type="Pfam" id="PF04542">
    <property type="entry name" value="Sigma70_r2"/>
    <property type="match status" value="1"/>
</dbReference>
<keyword evidence="4" id="KW-0238">DNA-binding</keyword>
<dbReference type="Gene3D" id="1.10.1740.10">
    <property type="match status" value="1"/>
</dbReference>
<name>A0A1U7CMB1_9BACT</name>
<keyword evidence="3" id="KW-0731">Sigma factor</keyword>
<proteinExistence type="inferred from homology"/>
<dbReference type="RefSeq" id="WP_076344470.1">
    <property type="nucleotide sequence ID" value="NZ_CP019082.1"/>
</dbReference>
<evidence type="ECO:0000259" key="6">
    <source>
        <dbReference type="Pfam" id="PF04542"/>
    </source>
</evidence>
<dbReference type="PANTHER" id="PTHR43133">
    <property type="entry name" value="RNA POLYMERASE ECF-TYPE SIGMA FACTO"/>
    <property type="match status" value="1"/>
</dbReference>
<dbReference type="EMBL" id="CP019082">
    <property type="protein sequence ID" value="APW60075.1"/>
    <property type="molecule type" value="Genomic_DNA"/>
</dbReference>
<feature type="domain" description="RNA polymerase sigma factor 70 region 4 type 2" evidence="7">
    <location>
        <begin position="126"/>
        <end position="172"/>
    </location>
</feature>
<dbReference type="PANTHER" id="PTHR43133:SF8">
    <property type="entry name" value="RNA POLYMERASE SIGMA FACTOR HI_1459-RELATED"/>
    <property type="match status" value="1"/>
</dbReference>
<evidence type="ECO:0000256" key="1">
    <source>
        <dbReference type="ARBA" id="ARBA00010641"/>
    </source>
</evidence>
<gene>
    <name evidence="8" type="primary">sigW_3</name>
    <name evidence="8" type="ORF">BSF38_01537</name>
</gene>
<accession>A0A1U7CMB1</accession>
<dbReference type="Proteomes" id="UP000186309">
    <property type="component" value="Chromosome"/>
</dbReference>
<feature type="domain" description="RNA polymerase sigma-70 region 2" evidence="6">
    <location>
        <begin position="28"/>
        <end position="93"/>
    </location>
</feature>
<reference evidence="9" key="1">
    <citation type="submission" date="2016-12" db="EMBL/GenBank/DDBJ databases">
        <title>Comparative genomics of four Isosphaeraceae planctomycetes: a common pool of plasmids and glycoside hydrolase genes.</title>
        <authorList>
            <person name="Ivanova A."/>
        </authorList>
    </citation>
    <scope>NUCLEOTIDE SEQUENCE [LARGE SCALE GENOMIC DNA]</scope>
    <source>
        <strain evidence="9">PX4</strain>
    </source>
</reference>
<dbReference type="InterPro" id="IPR013324">
    <property type="entry name" value="RNA_pol_sigma_r3/r4-like"/>
</dbReference>
<dbReference type="CDD" id="cd06171">
    <property type="entry name" value="Sigma70_r4"/>
    <property type="match status" value="1"/>
</dbReference>
<sequence>MDQDRRDLERELLVLRCQRGERSAFDELIRSWEQRLFFYVRRLVANEEDAWQVLQDVWLQVVRGVHALRDPQRLPVWLYAVARNNALSHHRKAYVRDRVLDATATVATRVDDQARFEVADFVHHGLALLAEGDREILTLFFLRDLSVNDVAEVLGIPPGTVKSRLHKAKKSLRDVLEREGAHDE</sequence>
<evidence type="ECO:0000259" key="7">
    <source>
        <dbReference type="Pfam" id="PF08281"/>
    </source>
</evidence>
<dbReference type="InterPro" id="IPR036388">
    <property type="entry name" value="WH-like_DNA-bd_sf"/>
</dbReference>